<evidence type="ECO:0000313" key="2">
    <source>
        <dbReference type="EMBL" id="SDM23172.1"/>
    </source>
</evidence>
<dbReference type="GO" id="GO:0005737">
    <property type="term" value="C:cytoplasm"/>
    <property type="evidence" value="ECO:0007669"/>
    <property type="project" value="TreeGrafter"/>
</dbReference>
<organism evidence="2 3">
    <name type="scientific">Geoalkalibacter ferrihydriticus</name>
    <dbReference type="NCBI Taxonomy" id="392333"/>
    <lineage>
        <taxon>Bacteria</taxon>
        <taxon>Pseudomonadati</taxon>
        <taxon>Thermodesulfobacteriota</taxon>
        <taxon>Desulfuromonadia</taxon>
        <taxon>Desulfuromonadales</taxon>
        <taxon>Geoalkalibacteraceae</taxon>
        <taxon>Geoalkalibacter</taxon>
    </lineage>
</organism>
<accession>A0A1G9RIM4</accession>
<keyword evidence="2" id="KW-0489">Methyltransferase</keyword>
<dbReference type="Pfam" id="PF13679">
    <property type="entry name" value="Methyltransf_32"/>
    <property type="match status" value="1"/>
</dbReference>
<keyword evidence="2" id="KW-0808">Transferase</keyword>
<dbReference type="InterPro" id="IPR029063">
    <property type="entry name" value="SAM-dependent_MTases_sf"/>
</dbReference>
<dbReference type="EMBL" id="FNGU01000004">
    <property type="protein sequence ID" value="SDM23172.1"/>
    <property type="molecule type" value="Genomic_DNA"/>
</dbReference>
<dbReference type="Proteomes" id="UP000182146">
    <property type="component" value="Unassembled WGS sequence"/>
</dbReference>
<dbReference type="InterPro" id="IPR025714">
    <property type="entry name" value="Methyltranfer_dom"/>
</dbReference>
<dbReference type="Gene3D" id="3.40.50.150">
    <property type="entry name" value="Vaccinia Virus protein VP39"/>
    <property type="match status" value="1"/>
</dbReference>
<gene>
    <name evidence="2" type="ORF">SAMN05660860_02160</name>
</gene>
<reference evidence="2 3" key="1">
    <citation type="submission" date="2016-10" db="EMBL/GenBank/DDBJ databases">
        <authorList>
            <person name="de Groot N.N."/>
        </authorList>
    </citation>
    <scope>NUCLEOTIDE SEQUENCE [LARGE SCALE GENOMIC DNA]</scope>
    <source>
        <strain evidence="2 3">DSM 17813</strain>
    </source>
</reference>
<evidence type="ECO:0000313" key="3">
    <source>
        <dbReference type="Proteomes" id="UP000182146"/>
    </source>
</evidence>
<dbReference type="SUPFAM" id="SSF53335">
    <property type="entry name" value="S-adenosyl-L-methionine-dependent methyltransferases"/>
    <property type="match status" value="1"/>
</dbReference>
<protein>
    <submittedName>
        <fullName evidence="2">Methyltransferase domain-containing protein</fullName>
    </submittedName>
</protein>
<dbReference type="AlphaFoldDB" id="A0A1G9RIM4"/>
<dbReference type="GO" id="GO:0032259">
    <property type="term" value="P:methylation"/>
    <property type="evidence" value="ECO:0007669"/>
    <property type="project" value="UniProtKB-KW"/>
</dbReference>
<feature type="domain" description="Methyltransferase" evidence="1">
    <location>
        <begin position="80"/>
        <end position="193"/>
    </location>
</feature>
<dbReference type="STRING" id="392333.SAMN05660860_02160"/>
<sequence>MRVEVYLFLVLCECSTVRIRGPIPTRARLAMNRSSRNRLTPRMLDCFSGSTLFDHVARVCCRAGCLPRKELYEAWEVARRVRRRMRGGRVVDLACGHGLLAYLMLLLDAGSSQALAVDRRLPASAAKLAREFDEEWPRLAERVQFLECDINAVNLGAGDLVVSAHACGNLSDLIVERVLAARARLALLPCCHDLKGADLGGLQGWLDGPLALDVLRAERLRSAGYRVHTQTIPGEITPKNRLLLAEPI</sequence>
<proteinExistence type="predicted"/>
<dbReference type="GO" id="GO:0008168">
    <property type="term" value="F:methyltransferase activity"/>
    <property type="evidence" value="ECO:0007669"/>
    <property type="project" value="UniProtKB-KW"/>
</dbReference>
<name>A0A1G9RIM4_9BACT</name>
<dbReference type="PANTHER" id="PTHR13369">
    <property type="match status" value="1"/>
</dbReference>
<dbReference type="PANTHER" id="PTHR13369:SF0">
    <property type="entry name" value="GLUTATHIONE S-TRANSFERASE C-TERMINAL DOMAIN-CONTAINING PROTEIN"/>
    <property type="match status" value="1"/>
</dbReference>
<evidence type="ECO:0000259" key="1">
    <source>
        <dbReference type="Pfam" id="PF13679"/>
    </source>
</evidence>